<evidence type="ECO:0000313" key="2">
    <source>
        <dbReference type="Proteomes" id="UP000265618"/>
    </source>
</evidence>
<reference evidence="1 2" key="1">
    <citation type="journal article" date="2018" name="PLoS ONE">
        <title>The draft genome of Kipferlia bialata reveals reductive genome evolution in fornicate parasites.</title>
        <authorList>
            <person name="Tanifuji G."/>
            <person name="Takabayashi S."/>
            <person name="Kume K."/>
            <person name="Takagi M."/>
            <person name="Nakayama T."/>
            <person name="Kamikawa R."/>
            <person name="Inagaki Y."/>
            <person name="Hashimoto T."/>
        </authorList>
    </citation>
    <scope>NUCLEOTIDE SEQUENCE [LARGE SCALE GENOMIC DNA]</scope>
    <source>
        <strain evidence="1">NY0173</strain>
    </source>
</reference>
<dbReference type="EMBL" id="BDIP01005075">
    <property type="protein sequence ID" value="GIQ89465.1"/>
    <property type="molecule type" value="Genomic_DNA"/>
</dbReference>
<evidence type="ECO:0000313" key="1">
    <source>
        <dbReference type="EMBL" id="GIQ89465.1"/>
    </source>
</evidence>
<feature type="non-terminal residue" evidence="1">
    <location>
        <position position="1"/>
    </location>
</feature>
<accession>A0A9K3D6S1</accession>
<dbReference type="AlphaFoldDB" id="A0A9K3D6S1"/>
<comment type="caution">
    <text evidence="1">The sequence shown here is derived from an EMBL/GenBank/DDBJ whole genome shotgun (WGS) entry which is preliminary data.</text>
</comment>
<proteinExistence type="predicted"/>
<sequence length="183" mass="19234">DMRGLNGSVGTLGSMGTVGETGCVDVTSSVDSIPSARCYRCSVREAMDSMHGPALSKGPGGSTVMKAAIHLAAYTASPPSHSEPTCMSQHRLINPTFPVSLGVFGCRPLTDVRSVSTNHPYLWTGRLGDSYVDGRTKRHASLDLLPTALVPHPISGAGDYAFIILDVLTYINGNLFSVGGLRV</sequence>
<gene>
    <name evidence="1" type="ORF">KIPB_011942</name>
</gene>
<keyword evidence="2" id="KW-1185">Reference proteome</keyword>
<dbReference type="Proteomes" id="UP000265618">
    <property type="component" value="Unassembled WGS sequence"/>
</dbReference>
<organism evidence="1 2">
    <name type="scientific">Kipferlia bialata</name>
    <dbReference type="NCBI Taxonomy" id="797122"/>
    <lineage>
        <taxon>Eukaryota</taxon>
        <taxon>Metamonada</taxon>
        <taxon>Carpediemonas-like organisms</taxon>
        <taxon>Kipferlia</taxon>
    </lineage>
</organism>
<name>A0A9K3D6S1_9EUKA</name>
<protein>
    <submittedName>
        <fullName evidence="1">Uncharacterized protein</fullName>
    </submittedName>
</protein>